<comment type="caution">
    <text evidence="2">The sequence shown here is derived from an EMBL/GenBank/DDBJ whole genome shotgun (WGS) entry which is preliminary data.</text>
</comment>
<evidence type="ECO:0008006" key="4">
    <source>
        <dbReference type="Google" id="ProtNLM"/>
    </source>
</evidence>
<dbReference type="Proteomes" id="UP001172457">
    <property type="component" value="Chromosome 3"/>
</dbReference>
<dbReference type="Pfam" id="PF00067">
    <property type="entry name" value="p450"/>
    <property type="match status" value="1"/>
</dbReference>
<dbReference type="GO" id="GO:0004497">
    <property type="term" value="F:monooxygenase activity"/>
    <property type="evidence" value="ECO:0007669"/>
    <property type="project" value="InterPro"/>
</dbReference>
<feature type="transmembrane region" description="Helical" evidence="1">
    <location>
        <begin position="15"/>
        <end position="35"/>
    </location>
</feature>
<organism evidence="2 3">
    <name type="scientific">Centaurea solstitialis</name>
    <name type="common">yellow star-thistle</name>
    <dbReference type="NCBI Taxonomy" id="347529"/>
    <lineage>
        <taxon>Eukaryota</taxon>
        <taxon>Viridiplantae</taxon>
        <taxon>Streptophyta</taxon>
        <taxon>Embryophyta</taxon>
        <taxon>Tracheophyta</taxon>
        <taxon>Spermatophyta</taxon>
        <taxon>Magnoliopsida</taxon>
        <taxon>eudicotyledons</taxon>
        <taxon>Gunneridae</taxon>
        <taxon>Pentapetalae</taxon>
        <taxon>asterids</taxon>
        <taxon>campanulids</taxon>
        <taxon>Asterales</taxon>
        <taxon>Asteraceae</taxon>
        <taxon>Carduoideae</taxon>
        <taxon>Cardueae</taxon>
        <taxon>Centaureinae</taxon>
        <taxon>Centaurea</taxon>
    </lineage>
</organism>
<evidence type="ECO:0000313" key="3">
    <source>
        <dbReference type="Proteomes" id="UP001172457"/>
    </source>
</evidence>
<evidence type="ECO:0000256" key="1">
    <source>
        <dbReference type="SAM" id="Phobius"/>
    </source>
</evidence>
<dbReference type="GO" id="GO:0016705">
    <property type="term" value="F:oxidoreductase activity, acting on paired donors, with incorporation or reduction of molecular oxygen"/>
    <property type="evidence" value="ECO:0007669"/>
    <property type="project" value="InterPro"/>
</dbReference>
<dbReference type="GO" id="GO:0020037">
    <property type="term" value="F:heme binding"/>
    <property type="evidence" value="ECO:0007669"/>
    <property type="project" value="InterPro"/>
</dbReference>
<dbReference type="PANTHER" id="PTHR24301:SF2">
    <property type="entry name" value="THROMBOXANE-A SYNTHASE"/>
    <property type="match status" value="1"/>
</dbReference>
<evidence type="ECO:0000313" key="2">
    <source>
        <dbReference type="EMBL" id="KAJ9555920.1"/>
    </source>
</evidence>
<keyword evidence="1" id="KW-1133">Transmembrane helix</keyword>
<dbReference type="SUPFAM" id="SSF48264">
    <property type="entry name" value="Cytochrome P450"/>
    <property type="match status" value="1"/>
</dbReference>
<sequence>METSITESLITTPSLLLPSIITILALIGGILGYFYGPLWGVRKVPGPPAIPLVGHLPLLAQYGPDLFAVLAKKYGPIYRFHMGRQPLVIVADPELCREVGIKKFKDIPNRSIPSPILSSPLHRKGLFWIRDQDGQP</sequence>
<keyword evidence="1" id="KW-0812">Transmembrane</keyword>
<proteinExistence type="predicted"/>
<reference evidence="2" key="1">
    <citation type="submission" date="2023-03" db="EMBL/GenBank/DDBJ databases">
        <title>Chromosome-scale reference genome and RAD-based genetic map of yellow starthistle (Centaurea solstitialis) reveal putative structural variation and QTLs associated with invader traits.</title>
        <authorList>
            <person name="Reatini B."/>
            <person name="Cang F.A."/>
            <person name="Jiang Q."/>
            <person name="Mckibben M.T.W."/>
            <person name="Barker M.S."/>
            <person name="Rieseberg L.H."/>
            <person name="Dlugosch K.M."/>
        </authorList>
    </citation>
    <scope>NUCLEOTIDE SEQUENCE</scope>
    <source>
        <strain evidence="2">CAN-66</strain>
        <tissue evidence="2">Leaf</tissue>
    </source>
</reference>
<dbReference type="AlphaFoldDB" id="A0AA38WKR8"/>
<keyword evidence="1" id="KW-0472">Membrane</keyword>
<dbReference type="InterPro" id="IPR036396">
    <property type="entry name" value="Cyt_P450_sf"/>
</dbReference>
<dbReference type="InterPro" id="IPR001128">
    <property type="entry name" value="Cyt_P450"/>
</dbReference>
<gene>
    <name evidence="2" type="ORF">OSB04_010534</name>
</gene>
<accession>A0AA38WKR8</accession>
<keyword evidence="3" id="KW-1185">Reference proteome</keyword>
<dbReference type="PANTHER" id="PTHR24301">
    <property type="entry name" value="THROMBOXANE-A SYNTHASE"/>
    <property type="match status" value="1"/>
</dbReference>
<dbReference type="GO" id="GO:0005506">
    <property type="term" value="F:iron ion binding"/>
    <property type="evidence" value="ECO:0007669"/>
    <property type="project" value="InterPro"/>
</dbReference>
<protein>
    <recommendedName>
        <fullName evidence="4">Cytochrome P450</fullName>
    </recommendedName>
</protein>
<name>A0AA38WKR8_9ASTR</name>
<dbReference type="Gene3D" id="1.10.630.10">
    <property type="entry name" value="Cytochrome P450"/>
    <property type="match status" value="1"/>
</dbReference>
<dbReference type="EMBL" id="JARYMX010000003">
    <property type="protein sequence ID" value="KAJ9555920.1"/>
    <property type="molecule type" value="Genomic_DNA"/>
</dbReference>